<sequence length="397" mass="44161">MALVQAQTQVDLRTEAGESRWLIMQEAARRSSRSLRCIDGNMSCAPATAYAEAEAEAEGSSLIPGLPDDVAYECLLRAPLGCHHNMARVNRQWSRVMKGENFYSERVEKGVADKWICALVRDQRYTNSVRVFDTRTKSWRSLPPMPDTRHRRAVGQECRVVGGKIVVCGGWRDFPLDDVTVFDPALNRWFSAPPMLSPRAHFVSGVIGGRLYVAGGGDGKQPRSQRAECFDPVLNRWFPIPSLDIAISFCLGVAMAGKLFVQARGGEPRGTQVFLPDFGLWSLFNSQMLSWPHRPHAVLGDERLYRADVNGGKHELMAYDAEKDRWASLGLVVNGPRRRIHELVAVDGRLWAVADDFSVGLIRLDMQAASSPTPKFVGYVGPSEGPERLVSCHVLDR</sequence>
<dbReference type="SUPFAM" id="SSF117281">
    <property type="entry name" value="Kelch motif"/>
    <property type="match status" value="1"/>
</dbReference>
<name>A0A0C9QM07_9CONI</name>
<dbReference type="InterPro" id="IPR015915">
    <property type="entry name" value="Kelch-typ_b-propeller"/>
</dbReference>
<dbReference type="EMBL" id="GCHU01025220">
    <property type="protein sequence ID" value="JAG85640.1"/>
    <property type="molecule type" value="Transcribed_RNA"/>
</dbReference>
<dbReference type="Gene3D" id="2.120.10.80">
    <property type="entry name" value="Kelch-type beta propeller"/>
    <property type="match status" value="1"/>
</dbReference>
<evidence type="ECO:0000256" key="1">
    <source>
        <dbReference type="ARBA" id="ARBA00022441"/>
    </source>
</evidence>
<dbReference type="SMART" id="SM00612">
    <property type="entry name" value="Kelch"/>
    <property type="match status" value="3"/>
</dbReference>
<reference evidence="3" key="1">
    <citation type="submission" date="2015-02" db="EMBL/GenBank/DDBJ databases">
        <title>A transcriptome of Wollemia nobilis - a relic of Gondwana.</title>
        <authorList>
            <person name="Chia J.Y."/>
            <person name="Leong Y.S."/>
            <person name="Abdul Karim S."/>
            <person name="Wan Azmi N."/>
            <person name="Hercus R."/>
            <person name="Croft L."/>
        </authorList>
    </citation>
    <scope>NUCLEOTIDE SEQUENCE</scope>
    <source>
        <strain evidence="3">MaeBrown</strain>
        <tissue evidence="3">Leaf</tissue>
    </source>
</reference>
<protein>
    <submittedName>
        <fullName evidence="3">TSA: Wollemia nobilis Ref_Wollemi_Transcript_25411_1370 transcribed RNA sequence</fullName>
    </submittedName>
</protein>
<evidence type="ECO:0000256" key="2">
    <source>
        <dbReference type="ARBA" id="ARBA00022737"/>
    </source>
</evidence>
<dbReference type="InterPro" id="IPR006652">
    <property type="entry name" value="Kelch_1"/>
</dbReference>
<evidence type="ECO:0000313" key="3">
    <source>
        <dbReference type="EMBL" id="JAG85640.1"/>
    </source>
</evidence>
<keyword evidence="1" id="KW-0880">Kelch repeat</keyword>
<dbReference type="Pfam" id="PF01344">
    <property type="entry name" value="Kelch_1"/>
    <property type="match status" value="3"/>
</dbReference>
<dbReference type="PANTHER" id="PTHR46344:SF27">
    <property type="entry name" value="KELCH REPEAT SUPERFAMILY PROTEIN"/>
    <property type="match status" value="1"/>
</dbReference>
<dbReference type="PANTHER" id="PTHR46344">
    <property type="entry name" value="OS02G0202900 PROTEIN"/>
    <property type="match status" value="1"/>
</dbReference>
<dbReference type="AlphaFoldDB" id="A0A0C9QM07"/>
<dbReference type="CDD" id="cd22152">
    <property type="entry name" value="F-box_AtAFR-like"/>
    <property type="match status" value="1"/>
</dbReference>
<accession>A0A0C9QM07</accession>
<dbReference type="SUPFAM" id="SSF81383">
    <property type="entry name" value="F-box domain"/>
    <property type="match status" value="1"/>
</dbReference>
<organism evidence="3">
    <name type="scientific">Wollemia nobilis</name>
    <dbReference type="NCBI Taxonomy" id="56998"/>
    <lineage>
        <taxon>Eukaryota</taxon>
        <taxon>Viridiplantae</taxon>
        <taxon>Streptophyta</taxon>
        <taxon>Embryophyta</taxon>
        <taxon>Tracheophyta</taxon>
        <taxon>Spermatophyta</taxon>
        <taxon>Pinopsida</taxon>
        <taxon>Pinidae</taxon>
        <taxon>Conifers II</taxon>
        <taxon>Araucariales</taxon>
        <taxon>Araucariaceae</taxon>
        <taxon>Wollemia</taxon>
    </lineage>
</organism>
<keyword evidence="2" id="KW-0677">Repeat</keyword>
<dbReference type="InterPro" id="IPR036047">
    <property type="entry name" value="F-box-like_dom_sf"/>
</dbReference>
<proteinExistence type="predicted"/>